<protein>
    <recommendedName>
        <fullName evidence="3">Lipoprotein</fullName>
    </recommendedName>
</protein>
<dbReference type="PROSITE" id="PS51257">
    <property type="entry name" value="PROKAR_LIPOPROTEIN"/>
    <property type="match status" value="1"/>
</dbReference>
<accession>A0A367X868</accession>
<gene>
    <name evidence="1" type="ORF">TH44_13775</name>
</gene>
<dbReference type="EMBL" id="JPWJ01000007">
    <property type="protein sequence ID" value="RCK49669.1"/>
    <property type="molecule type" value="Genomic_DNA"/>
</dbReference>
<reference evidence="1 2" key="1">
    <citation type="submission" date="2014-07" db="EMBL/GenBank/DDBJ databases">
        <title>Draft genome sequence of Thalassospira xiamenensis IB13.</title>
        <authorList>
            <person name="Lai Q."/>
            <person name="Shao Z."/>
        </authorList>
    </citation>
    <scope>NUCLEOTIDE SEQUENCE [LARGE SCALE GENOMIC DNA]</scope>
    <source>
        <strain evidence="1 2">IB13</strain>
    </source>
</reference>
<proteinExistence type="predicted"/>
<organism evidence="1 2">
    <name type="scientific">Thalassospira xiamenensis</name>
    <dbReference type="NCBI Taxonomy" id="220697"/>
    <lineage>
        <taxon>Bacteria</taxon>
        <taxon>Pseudomonadati</taxon>
        <taxon>Pseudomonadota</taxon>
        <taxon>Alphaproteobacteria</taxon>
        <taxon>Rhodospirillales</taxon>
        <taxon>Thalassospiraceae</taxon>
        <taxon>Thalassospira</taxon>
    </lineage>
</organism>
<comment type="caution">
    <text evidence="1">The sequence shown here is derived from an EMBL/GenBank/DDBJ whole genome shotgun (WGS) entry which is preliminary data.</text>
</comment>
<evidence type="ECO:0000313" key="2">
    <source>
        <dbReference type="Proteomes" id="UP000252266"/>
    </source>
</evidence>
<name>A0A367X868_9PROT</name>
<evidence type="ECO:0000313" key="1">
    <source>
        <dbReference type="EMBL" id="RCK49669.1"/>
    </source>
</evidence>
<evidence type="ECO:0008006" key="3">
    <source>
        <dbReference type="Google" id="ProtNLM"/>
    </source>
</evidence>
<sequence>MVRPMNKYMKLLFGGTFVLLQACGIQHTPERILEEDDVARIREIGINYLEKEAQDPTYLPPGYAKLGREEVEAALVDKAFTFVNPLSGGQFRAELTAENKVLIRGRGARSWLGEAYWEPFSAGDYQDRDKLCLTSTFCFVFSRFDDLEGNDMLGARVHPKGQGMLAINHRYWVFTHIDPINGPAK</sequence>
<dbReference type="Proteomes" id="UP000252266">
    <property type="component" value="Unassembled WGS sequence"/>
</dbReference>
<dbReference type="AlphaFoldDB" id="A0A367X868"/>